<evidence type="ECO:0000313" key="6">
    <source>
        <dbReference type="Proteomes" id="UP000095281"/>
    </source>
</evidence>
<evidence type="ECO:0000256" key="5">
    <source>
        <dbReference type="ARBA" id="ARBA00047475"/>
    </source>
</evidence>
<name>A0A1I8BAX6_MELHA</name>
<dbReference type="Pfam" id="PF00201">
    <property type="entry name" value="UDPGT"/>
    <property type="match status" value="1"/>
</dbReference>
<dbReference type="AlphaFoldDB" id="A0A1I8BAX6"/>
<dbReference type="GO" id="GO:0015020">
    <property type="term" value="F:glucuronosyltransferase activity"/>
    <property type="evidence" value="ECO:0007669"/>
    <property type="project" value="UniProtKB-EC"/>
</dbReference>
<comment type="catalytic activity">
    <reaction evidence="5">
        <text>glucuronate acceptor + UDP-alpha-D-glucuronate = acceptor beta-D-glucuronoside + UDP + H(+)</text>
        <dbReference type="Rhea" id="RHEA:21032"/>
        <dbReference type="ChEBI" id="CHEBI:15378"/>
        <dbReference type="ChEBI" id="CHEBI:58052"/>
        <dbReference type="ChEBI" id="CHEBI:58223"/>
        <dbReference type="ChEBI" id="CHEBI:132367"/>
        <dbReference type="ChEBI" id="CHEBI:132368"/>
        <dbReference type="EC" id="2.4.1.17"/>
    </reaction>
</comment>
<comment type="similarity">
    <text evidence="1">Belongs to the UDP-glycosyltransferase family.</text>
</comment>
<dbReference type="Proteomes" id="UP000095281">
    <property type="component" value="Unplaced"/>
</dbReference>
<organism evidence="6 7">
    <name type="scientific">Meloidogyne hapla</name>
    <name type="common">Root-knot nematode worm</name>
    <dbReference type="NCBI Taxonomy" id="6305"/>
    <lineage>
        <taxon>Eukaryota</taxon>
        <taxon>Metazoa</taxon>
        <taxon>Ecdysozoa</taxon>
        <taxon>Nematoda</taxon>
        <taxon>Chromadorea</taxon>
        <taxon>Rhabditida</taxon>
        <taxon>Tylenchina</taxon>
        <taxon>Tylenchomorpha</taxon>
        <taxon>Tylenchoidea</taxon>
        <taxon>Meloidogynidae</taxon>
        <taxon>Meloidogyninae</taxon>
        <taxon>Meloidogyne</taxon>
    </lineage>
</organism>
<dbReference type="WBParaSite" id="MhA1_Contig179.frz3.gene21">
    <property type="protein sequence ID" value="MhA1_Contig179.frz3.gene21"/>
    <property type="gene ID" value="MhA1_Contig179.frz3.gene21"/>
</dbReference>
<evidence type="ECO:0000256" key="4">
    <source>
        <dbReference type="ARBA" id="ARBA00022679"/>
    </source>
</evidence>
<dbReference type="CDD" id="cd03784">
    <property type="entry name" value="GT1_Gtf-like"/>
    <property type="match status" value="1"/>
</dbReference>
<keyword evidence="6" id="KW-1185">Reference proteome</keyword>
<evidence type="ECO:0000256" key="2">
    <source>
        <dbReference type="ARBA" id="ARBA00012544"/>
    </source>
</evidence>
<dbReference type="InterPro" id="IPR050271">
    <property type="entry name" value="UDP-glycosyltransferase"/>
</dbReference>
<dbReference type="Gene3D" id="3.40.50.2000">
    <property type="entry name" value="Glycogen Phosphorylase B"/>
    <property type="match status" value="1"/>
</dbReference>
<dbReference type="PANTHER" id="PTHR48043">
    <property type="entry name" value="EG:EG0003.4 PROTEIN-RELATED"/>
    <property type="match status" value="1"/>
</dbReference>
<evidence type="ECO:0000256" key="3">
    <source>
        <dbReference type="ARBA" id="ARBA00022676"/>
    </source>
</evidence>
<reference evidence="7" key="1">
    <citation type="submission" date="2016-11" db="UniProtKB">
        <authorList>
            <consortium name="WormBaseParasite"/>
        </authorList>
    </citation>
    <scope>IDENTIFICATION</scope>
</reference>
<accession>A0A1I8BAX6</accession>
<dbReference type="PANTHER" id="PTHR48043:SF68">
    <property type="entry name" value="GLUCURONOSYLTRANSFERASE"/>
    <property type="match status" value="1"/>
</dbReference>
<sequence>MVAIYDWLIKQKYSFGIAEFNFITGPFAVFEALGIENTFNVSASVFFPVHLQFLGIDVTRYKVPDFNSSLPGDWLNKEGLLENGSKRYKENLFNNLDNNKDNANFYSQTTSTIFNSFFNKSNVNDLKLPSPMEFLFKKIKLHFANQPLLLNFKEFPTSENIIYIGGLLVEQNKLLTMEKVKVEDNEPPCVVLITFGTVNITGSLDLKSMTKMFREFGKHKHCLFKARLNDFVPKKYNKEIIKVTDEILPQKEILAKENTKLFISHCGQNSLTEAIYAGVPLICIPYNGDQFYLSSLVEHLGIGIYVKLKVCSEHGVDSVDFGVDFRKALNKMMKKNNIYQKTVNELRTKILHDLKENGPKKDIFLQKISEVISK</sequence>
<keyword evidence="4" id="KW-0808">Transferase</keyword>
<evidence type="ECO:0000313" key="7">
    <source>
        <dbReference type="WBParaSite" id="MhA1_Contig179.frz3.gene21"/>
    </source>
</evidence>
<dbReference type="SUPFAM" id="SSF53756">
    <property type="entry name" value="UDP-Glycosyltransferase/glycogen phosphorylase"/>
    <property type="match status" value="1"/>
</dbReference>
<keyword evidence="3" id="KW-0328">Glycosyltransferase</keyword>
<proteinExistence type="inferred from homology"/>
<dbReference type="OMA" id="MEIARWF"/>
<protein>
    <recommendedName>
        <fullName evidence="2">glucuronosyltransferase</fullName>
        <ecNumber evidence="2">2.4.1.17</ecNumber>
    </recommendedName>
</protein>
<dbReference type="EC" id="2.4.1.17" evidence="2"/>
<evidence type="ECO:0000256" key="1">
    <source>
        <dbReference type="ARBA" id="ARBA00009995"/>
    </source>
</evidence>
<dbReference type="InterPro" id="IPR002213">
    <property type="entry name" value="UDP_glucos_trans"/>
</dbReference>